<dbReference type="AlphaFoldDB" id="A0AA39LPG8"/>
<dbReference type="Proteomes" id="UP001175271">
    <property type="component" value="Unassembled WGS sequence"/>
</dbReference>
<name>A0AA39LPG8_9BILA</name>
<organism evidence="2 3">
    <name type="scientific">Steinernema hermaphroditum</name>
    <dbReference type="NCBI Taxonomy" id="289476"/>
    <lineage>
        <taxon>Eukaryota</taxon>
        <taxon>Metazoa</taxon>
        <taxon>Ecdysozoa</taxon>
        <taxon>Nematoda</taxon>
        <taxon>Chromadorea</taxon>
        <taxon>Rhabditida</taxon>
        <taxon>Tylenchina</taxon>
        <taxon>Panagrolaimomorpha</taxon>
        <taxon>Strongyloidoidea</taxon>
        <taxon>Steinernematidae</taxon>
        <taxon>Steinernema</taxon>
    </lineage>
</organism>
<gene>
    <name evidence="2" type="ORF">QR680_017680</name>
</gene>
<dbReference type="EMBL" id="JAUCMV010000004">
    <property type="protein sequence ID" value="KAK0404882.1"/>
    <property type="molecule type" value="Genomic_DNA"/>
</dbReference>
<proteinExistence type="predicted"/>
<protein>
    <submittedName>
        <fullName evidence="2">Uncharacterized protein</fullName>
    </submittedName>
</protein>
<evidence type="ECO:0000256" key="1">
    <source>
        <dbReference type="SAM" id="MobiDB-lite"/>
    </source>
</evidence>
<reference evidence="2" key="1">
    <citation type="submission" date="2023-06" db="EMBL/GenBank/DDBJ databases">
        <title>Genomic analysis of the entomopathogenic nematode Steinernema hermaphroditum.</title>
        <authorList>
            <person name="Schwarz E.M."/>
            <person name="Heppert J.K."/>
            <person name="Baniya A."/>
            <person name="Schwartz H.T."/>
            <person name="Tan C.-H."/>
            <person name="Antoshechkin I."/>
            <person name="Sternberg P.W."/>
            <person name="Goodrich-Blair H."/>
            <person name="Dillman A.R."/>
        </authorList>
    </citation>
    <scope>NUCLEOTIDE SEQUENCE</scope>
    <source>
        <strain evidence="2">PS9179</strain>
        <tissue evidence="2">Whole animal</tissue>
    </source>
</reference>
<feature type="region of interest" description="Disordered" evidence="1">
    <location>
        <begin position="1"/>
        <end position="25"/>
    </location>
</feature>
<accession>A0AA39LPG8</accession>
<evidence type="ECO:0000313" key="2">
    <source>
        <dbReference type="EMBL" id="KAK0404882.1"/>
    </source>
</evidence>
<keyword evidence="3" id="KW-1185">Reference proteome</keyword>
<evidence type="ECO:0000313" key="3">
    <source>
        <dbReference type="Proteomes" id="UP001175271"/>
    </source>
</evidence>
<sequence>MNGPEESPDGKLVREAKKTPGDAAVLRRRVMSAGEEDDSPPRSVFSADLSATLLLTQRLLVRGVVKRLLAAGTGSSWMDVA</sequence>
<feature type="compositionally biased region" description="Basic and acidic residues" evidence="1">
    <location>
        <begin position="8"/>
        <end position="20"/>
    </location>
</feature>
<comment type="caution">
    <text evidence="2">The sequence shown here is derived from an EMBL/GenBank/DDBJ whole genome shotgun (WGS) entry which is preliminary data.</text>
</comment>